<dbReference type="STRING" id="223786.SAMN05216234_1388"/>
<evidence type="ECO:0000313" key="11">
    <source>
        <dbReference type="EMBL" id="SFP75209.1"/>
    </source>
</evidence>
<dbReference type="OrthoDB" id="9777124at2"/>
<dbReference type="GO" id="GO:0008654">
    <property type="term" value="P:phospholipid biosynthetic process"/>
    <property type="evidence" value="ECO:0007669"/>
    <property type="project" value="UniProtKB-UniRule"/>
</dbReference>
<dbReference type="GO" id="GO:0043772">
    <property type="term" value="F:acyl-phosphate glycerol-3-phosphate acyltransferase activity"/>
    <property type="evidence" value="ECO:0007669"/>
    <property type="project" value="UniProtKB-UniRule"/>
</dbReference>
<dbReference type="SMART" id="SM01207">
    <property type="entry name" value="G3P_acyltransf"/>
    <property type="match status" value="1"/>
</dbReference>
<keyword evidence="7 10" id="KW-0472">Membrane</keyword>
<organism evidence="11 12">
    <name type="scientific">Hydrogenimonas thermophila</name>
    <dbReference type="NCBI Taxonomy" id="223786"/>
    <lineage>
        <taxon>Bacteria</taxon>
        <taxon>Pseudomonadati</taxon>
        <taxon>Campylobacterota</taxon>
        <taxon>Epsilonproteobacteria</taxon>
        <taxon>Campylobacterales</taxon>
        <taxon>Hydrogenimonadaceae</taxon>
        <taxon>Hydrogenimonas</taxon>
    </lineage>
</organism>
<evidence type="ECO:0000256" key="1">
    <source>
        <dbReference type="ARBA" id="ARBA00022475"/>
    </source>
</evidence>
<feature type="transmembrane region" description="Helical" evidence="10">
    <location>
        <begin position="12"/>
        <end position="32"/>
    </location>
</feature>
<comment type="function">
    <text evidence="10">Catalyzes the transfer of an acyl group from acyl-phosphate (acyl-PO(4)) to glycerol-3-phosphate (G3P) to form lysophosphatidic acid (LPA). This enzyme utilizes acyl-phosphate as fatty acyl donor, but not acyl-CoA or acyl-ACP.</text>
</comment>
<keyword evidence="5 10" id="KW-1133">Transmembrane helix</keyword>
<gene>
    <name evidence="10" type="primary">plsY</name>
    <name evidence="11" type="ORF">SAMN05216234_1388</name>
</gene>
<keyword evidence="11" id="KW-0012">Acyltransferase</keyword>
<feature type="transmembrane region" description="Helical" evidence="10">
    <location>
        <begin position="93"/>
        <end position="112"/>
    </location>
</feature>
<dbReference type="InterPro" id="IPR003811">
    <property type="entry name" value="G3P_acylTferase_PlsY"/>
</dbReference>
<name>A0A1I5SWU2_9BACT</name>
<comment type="subunit">
    <text evidence="10">Probably interacts with PlsX.</text>
</comment>
<evidence type="ECO:0000256" key="3">
    <source>
        <dbReference type="ARBA" id="ARBA00022679"/>
    </source>
</evidence>
<comment type="subcellular location">
    <subcellularLocation>
        <location evidence="10">Cell membrane</location>
        <topology evidence="10">Multi-pass membrane protein</topology>
    </subcellularLocation>
</comment>
<evidence type="ECO:0000256" key="2">
    <source>
        <dbReference type="ARBA" id="ARBA00022516"/>
    </source>
</evidence>
<evidence type="ECO:0000256" key="9">
    <source>
        <dbReference type="ARBA" id="ARBA00023264"/>
    </source>
</evidence>
<dbReference type="Proteomes" id="UP000199227">
    <property type="component" value="Unassembled WGS sequence"/>
</dbReference>
<accession>A0A1I5SWU2</accession>
<comment type="catalytic activity">
    <reaction evidence="10">
        <text>an acyl phosphate + sn-glycerol 3-phosphate = a 1-acyl-sn-glycero-3-phosphate + phosphate</text>
        <dbReference type="Rhea" id="RHEA:34075"/>
        <dbReference type="ChEBI" id="CHEBI:43474"/>
        <dbReference type="ChEBI" id="CHEBI:57597"/>
        <dbReference type="ChEBI" id="CHEBI:57970"/>
        <dbReference type="ChEBI" id="CHEBI:59918"/>
        <dbReference type="EC" id="2.3.1.275"/>
    </reaction>
</comment>
<evidence type="ECO:0000313" key="12">
    <source>
        <dbReference type="Proteomes" id="UP000199227"/>
    </source>
</evidence>
<keyword evidence="4 10" id="KW-0812">Transmembrane</keyword>
<dbReference type="AlphaFoldDB" id="A0A1I5SWU2"/>
<feature type="transmembrane region" description="Helical" evidence="10">
    <location>
        <begin position="149"/>
        <end position="169"/>
    </location>
</feature>
<comment type="pathway">
    <text evidence="10">Lipid metabolism; phospholipid metabolism.</text>
</comment>
<keyword evidence="8 10" id="KW-0594">Phospholipid biosynthesis</keyword>
<sequence length="208" mass="22399">MEFFNNINNIFFLVAYLVGGIPFGLILAKMFANVDIKQSGSKSIGATNVLRVVKEKNPTLAKKLAIATILLDAFKGIAVLLVAKFMGMPDATLWAIAVLAVAGHCFSPYLMFEGGKGVATGVGVLAFMLPDVTAIALVVWFILGKTLRISSLASLGALAALIIASYVIYPEIPNIYSHAPIWIISIIVVYKHIPNIIRLIKGQEKRVA</sequence>
<feature type="transmembrane region" description="Helical" evidence="10">
    <location>
        <begin position="175"/>
        <end position="193"/>
    </location>
</feature>
<feature type="transmembrane region" description="Helical" evidence="10">
    <location>
        <begin position="64"/>
        <end position="86"/>
    </location>
</feature>
<dbReference type="HAMAP" id="MF_01043">
    <property type="entry name" value="PlsY"/>
    <property type="match status" value="1"/>
</dbReference>
<dbReference type="GO" id="GO:0005886">
    <property type="term" value="C:plasma membrane"/>
    <property type="evidence" value="ECO:0007669"/>
    <property type="project" value="UniProtKB-SubCell"/>
</dbReference>
<evidence type="ECO:0000256" key="8">
    <source>
        <dbReference type="ARBA" id="ARBA00023209"/>
    </source>
</evidence>
<keyword evidence="9 10" id="KW-1208">Phospholipid metabolism</keyword>
<dbReference type="RefSeq" id="WP_092913565.1">
    <property type="nucleotide sequence ID" value="NZ_CP136592.1"/>
</dbReference>
<dbReference type="UniPathway" id="UPA00085"/>
<comment type="similarity">
    <text evidence="10">Belongs to the PlsY family.</text>
</comment>
<proteinExistence type="inferred from homology"/>
<evidence type="ECO:0000256" key="7">
    <source>
        <dbReference type="ARBA" id="ARBA00023136"/>
    </source>
</evidence>
<reference evidence="11 12" key="1">
    <citation type="submission" date="2016-10" db="EMBL/GenBank/DDBJ databases">
        <authorList>
            <person name="de Groot N.N."/>
        </authorList>
    </citation>
    <scope>NUCLEOTIDE SEQUENCE [LARGE SCALE GENOMIC DNA]</scope>
    <source>
        <strain evidence="11 12">EP1-55-1</strain>
    </source>
</reference>
<dbReference type="PANTHER" id="PTHR30309">
    <property type="entry name" value="INNER MEMBRANE PROTEIN YGIH"/>
    <property type="match status" value="1"/>
</dbReference>
<keyword evidence="12" id="KW-1185">Reference proteome</keyword>
<keyword evidence="2 10" id="KW-0444">Lipid biosynthesis</keyword>
<keyword evidence="6 10" id="KW-0443">Lipid metabolism</keyword>
<evidence type="ECO:0000256" key="10">
    <source>
        <dbReference type="HAMAP-Rule" id="MF_01043"/>
    </source>
</evidence>
<dbReference type="EC" id="2.3.1.275" evidence="10"/>
<dbReference type="Pfam" id="PF02660">
    <property type="entry name" value="G3P_acyltransf"/>
    <property type="match status" value="1"/>
</dbReference>
<evidence type="ECO:0000256" key="6">
    <source>
        <dbReference type="ARBA" id="ARBA00023098"/>
    </source>
</evidence>
<protein>
    <recommendedName>
        <fullName evidence="10">Glycerol-3-phosphate acyltransferase</fullName>
    </recommendedName>
    <alternativeName>
        <fullName evidence="10">Acyl-PO4 G3P acyltransferase</fullName>
    </alternativeName>
    <alternativeName>
        <fullName evidence="10">Acyl-phosphate--glycerol-3-phosphate acyltransferase</fullName>
    </alternativeName>
    <alternativeName>
        <fullName evidence="10">G3P acyltransferase</fullName>
        <shortName evidence="10">GPAT</shortName>
        <ecNumber evidence="10">2.3.1.275</ecNumber>
    </alternativeName>
    <alternativeName>
        <fullName evidence="10">Lysophosphatidic acid synthase</fullName>
        <shortName evidence="10">LPA synthase</shortName>
    </alternativeName>
</protein>
<keyword evidence="1 10" id="KW-1003">Cell membrane</keyword>
<evidence type="ECO:0000256" key="5">
    <source>
        <dbReference type="ARBA" id="ARBA00022989"/>
    </source>
</evidence>
<dbReference type="PANTHER" id="PTHR30309:SF0">
    <property type="entry name" value="GLYCEROL-3-PHOSPHATE ACYLTRANSFERASE-RELATED"/>
    <property type="match status" value="1"/>
</dbReference>
<keyword evidence="3 10" id="KW-0808">Transferase</keyword>
<evidence type="ECO:0000256" key="4">
    <source>
        <dbReference type="ARBA" id="ARBA00022692"/>
    </source>
</evidence>
<dbReference type="EMBL" id="FOXB01000038">
    <property type="protein sequence ID" value="SFP75209.1"/>
    <property type="molecule type" value="Genomic_DNA"/>
</dbReference>
<dbReference type="NCBIfam" id="TIGR00023">
    <property type="entry name" value="glycerol-3-phosphate 1-O-acyltransferase PlsY"/>
    <property type="match status" value="1"/>
</dbReference>
<feature type="transmembrane region" description="Helical" evidence="10">
    <location>
        <begin position="118"/>
        <end position="142"/>
    </location>
</feature>